<keyword evidence="3" id="KW-1185">Reference proteome</keyword>
<evidence type="ECO:0000313" key="2">
    <source>
        <dbReference type="EMBL" id="WOK07441.1"/>
    </source>
</evidence>
<evidence type="ECO:0000256" key="1">
    <source>
        <dbReference type="SAM" id="MobiDB-lite"/>
    </source>
</evidence>
<dbReference type="EMBL" id="CP136051">
    <property type="protein sequence ID" value="WOK07441.1"/>
    <property type="molecule type" value="Genomic_DNA"/>
</dbReference>
<dbReference type="RefSeq" id="WP_317490119.1">
    <property type="nucleotide sequence ID" value="NZ_CP136051.1"/>
</dbReference>
<gene>
    <name evidence="2" type="ORF">RT717_02245</name>
</gene>
<dbReference type="Proteomes" id="UP001302349">
    <property type="component" value="Chromosome"/>
</dbReference>
<organism evidence="2 3">
    <name type="scientific">Imperialibacter roseus</name>
    <dbReference type="NCBI Taxonomy" id="1324217"/>
    <lineage>
        <taxon>Bacteria</taxon>
        <taxon>Pseudomonadati</taxon>
        <taxon>Bacteroidota</taxon>
        <taxon>Cytophagia</taxon>
        <taxon>Cytophagales</taxon>
        <taxon>Flammeovirgaceae</taxon>
        <taxon>Imperialibacter</taxon>
    </lineage>
</organism>
<reference evidence="2 3" key="1">
    <citation type="journal article" date="2023" name="Microbiol. Resour. Announc.">
        <title>Complete Genome Sequence of Imperialibacter roseus strain P4T.</title>
        <authorList>
            <person name="Tizabi D.R."/>
            <person name="Bachvaroff T."/>
            <person name="Hill R.T."/>
        </authorList>
    </citation>
    <scope>NUCLEOTIDE SEQUENCE [LARGE SCALE GENOMIC DNA]</scope>
    <source>
        <strain evidence="2 3">P4T</strain>
    </source>
</reference>
<evidence type="ECO:0000313" key="3">
    <source>
        <dbReference type="Proteomes" id="UP001302349"/>
    </source>
</evidence>
<feature type="region of interest" description="Disordered" evidence="1">
    <location>
        <begin position="45"/>
        <end position="68"/>
    </location>
</feature>
<proteinExistence type="predicted"/>
<accession>A0ABZ0IRT1</accession>
<sequence>MRLQKFGLAEGGCMTNLANAIFLFSKTAETFVVFRCLVTSQSCHQPGKGHRCGHDLRDYSSPQKIDVK</sequence>
<name>A0ABZ0IRT1_9BACT</name>
<protein>
    <submittedName>
        <fullName evidence="2">Uncharacterized protein</fullName>
    </submittedName>
</protein>